<feature type="domain" description="Helicase ATP-binding" evidence="1">
    <location>
        <begin position="10"/>
        <end position="177"/>
    </location>
</feature>
<evidence type="ECO:0000313" key="3">
    <source>
        <dbReference type="Proteomes" id="UP000008312"/>
    </source>
</evidence>
<evidence type="ECO:0000313" key="2">
    <source>
        <dbReference type="EMBL" id="CBK25056.2"/>
    </source>
</evidence>
<organism evidence="2">
    <name type="scientific">Blastocystis hominis</name>
    <dbReference type="NCBI Taxonomy" id="12968"/>
    <lineage>
        <taxon>Eukaryota</taxon>
        <taxon>Sar</taxon>
        <taxon>Stramenopiles</taxon>
        <taxon>Bigyra</taxon>
        <taxon>Opalozoa</taxon>
        <taxon>Opalinata</taxon>
        <taxon>Blastocystidae</taxon>
        <taxon>Blastocystis</taxon>
    </lineage>
</organism>
<reference evidence="2" key="1">
    <citation type="submission" date="2010-02" db="EMBL/GenBank/DDBJ databases">
        <title>Sequencing and annotation of the Blastocystis hominis genome.</title>
        <authorList>
            <person name="Wincker P."/>
        </authorList>
    </citation>
    <scope>NUCLEOTIDE SEQUENCE</scope>
    <source>
        <strain evidence="2">Singapore isolate B</strain>
    </source>
</reference>
<dbReference type="OrthoDB" id="10252227at2759"/>
<proteinExistence type="predicted"/>
<dbReference type="GO" id="GO:0005524">
    <property type="term" value="F:ATP binding"/>
    <property type="evidence" value="ECO:0007669"/>
    <property type="project" value="InterPro"/>
</dbReference>
<dbReference type="InterPro" id="IPR027417">
    <property type="entry name" value="P-loop_NTPase"/>
</dbReference>
<dbReference type="GeneID" id="24921705"/>
<dbReference type="OMA" id="HENAFRR"/>
<dbReference type="PROSITE" id="PS51192">
    <property type="entry name" value="HELICASE_ATP_BIND_1"/>
    <property type="match status" value="1"/>
</dbReference>
<dbReference type="InParanoid" id="D8MAG7"/>
<evidence type="ECO:0000259" key="1">
    <source>
        <dbReference type="PROSITE" id="PS51192"/>
    </source>
</evidence>
<keyword evidence="3" id="KW-1185">Reference proteome</keyword>
<dbReference type="Gene3D" id="3.40.50.10810">
    <property type="entry name" value="Tandem AAA-ATPase domain"/>
    <property type="match status" value="1"/>
</dbReference>
<dbReference type="RefSeq" id="XP_012899104.1">
    <property type="nucleotide sequence ID" value="XM_013043650.1"/>
</dbReference>
<dbReference type="SMART" id="SM00487">
    <property type="entry name" value="DEXDc"/>
    <property type="match status" value="1"/>
</dbReference>
<dbReference type="InterPro" id="IPR050496">
    <property type="entry name" value="SNF2_RAD54_helicase_repair"/>
</dbReference>
<dbReference type="AlphaFoldDB" id="D8MAG7"/>
<dbReference type="SUPFAM" id="SSF52540">
    <property type="entry name" value="P-loop containing nucleoside triphosphate hydrolases"/>
    <property type="match status" value="1"/>
</dbReference>
<dbReference type="EMBL" id="FN668690">
    <property type="protein sequence ID" value="CBK25056.2"/>
    <property type="molecule type" value="Genomic_DNA"/>
</dbReference>
<protein>
    <recommendedName>
        <fullName evidence="1">Helicase ATP-binding domain-containing protein</fullName>
    </recommendedName>
</protein>
<dbReference type="Proteomes" id="UP000008312">
    <property type="component" value="Unassembled WGS sequence"/>
</dbReference>
<accession>D8MAG7</accession>
<sequence>MEGIKWLLRNCMVGISSGGILGDEMGLGKTIQAAIAVLCCDEDYPSLIVTPKSLMLNWKMEIQKFIPADSVNVVLFSPTSSTHDQVIEHITSASNSKTLVITSYPIIRNELTKNRSLLSIHFSCCVLDEGHFIRNHTSQLHQAICKVQANHRIVLSGTPIQNCLEDIYAIFQFIAPSYFGEYDHFYDYYIKPIAQAYHRKNRTLTTRANERIEALNQAVRPFLLRRTKDDVHLELPEKIISDVLCPMTECQDSVYGLYLYIFI</sequence>
<dbReference type="InterPro" id="IPR000330">
    <property type="entry name" value="SNF2_N"/>
</dbReference>
<dbReference type="Pfam" id="PF00176">
    <property type="entry name" value="SNF2-rel_dom"/>
    <property type="match status" value="1"/>
</dbReference>
<dbReference type="PANTHER" id="PTHR45629:SF7">
    <property type="entry name" value="DNA EXCISION REPAIR PROTEIN ERCC-6-RELATED"/>
    <property type="match status" value="1"/>
</dbReference>
<gene>
    <name evidence="2" type="ORF">GSBLH_T00004699001</name>
</gene>
<dbReference type="PANTHER" id="PTHR45629">
    <property type="entry name" value="SNF2/RAD54 FAMILY MEMBER"/>
    <property type="match status" value="1"/>
</dbReference>
<name>D8MAG7_BLAHO</name>
<dbReference type="InterPro" id="IPR014001">
    <property type="entry name" value="Helicase_ATP-bd"/>
</dbReference>
<dbReference type="InterPro" id="IPR038718">
    <property type="entry name" value="SNF2-like_sf"/>
</dbReference>